<evidence type="ECO:0000313" key="4">
    <source>
        <dbReference type="Proteomes" id="UP001195422"/>
    </source>
</evidence>
<dbReference type="EMBL" id="JAGIOJ010000001">
    <property type="protein sequence ID" value="MBP2400113.1"/>
    <property type="molecule type" value="Genomic_DNA"/>
</dbReference>
<organism evidence="3 4">
    <name type="scientific">Glutamicibacter protophormiae</name>
    <name type="common">Brevibacterium protophormiae</name>
    <dbReference type="NCBI Taxonomy" id="37930"/>
    <lineage>
        <taxon>Bacteria</taxon>
        <taxon>Bacillati</taxon>
        <taxon>Actinomycetota</taxon>
        <taxon>Actinomycetes</taxon>
        <taxon>Micrococcales</taxon>
        <taxon>Micrococcaceae</taxon>
        <taxon>Glutamicibacter</taxon>
    </lineage>
</organism>
<protein>
    <submittedName>
        <fullName evidence="3">Cell division protein FtsL</fullName>
    </submittedName>
</protein>
<keyword evidence="2" id="KW-0472">Membrane</keyword>
<keyword evidence="2" id="KW-1133">Transmembrane helix</keyword>
<dbReference type="GO" id="GO:0051301">
    <property type="term" value="P:cell division"/>
    <property type="evidence" value="ECO:0007669"/>
    <property type="project" value="UniProtKB-KW"/>
</dbReference>
<keyword evidence="3" id="KW-0132">Cell division</keyword>
<sequence>MTAQPVVDGSTARAVRPEPVSASDLKFVDTPQRVTLSLVPRINETNKRSMVVTSVAMVMLFVAVVVTLVLMNTSVAQRQYDIVSLRNQERALSQENQTLLKDAQSLSAPQALARKAADLGLVAPGAPGLIDLSEGKITQPAEEAVKGDKNPTNYDTLPLPGESINGSKKAKAAEEKPKSTAPETTVGKQASEKPEQAAAAETKTETVERKVGDDGRPVFTEGELNGGTIPAPTMKSPTD</sequence>
<dbReference type="RefSeq" id="WP_188946670.1">
    <property type="nucleotide sequence ID" value="NZ_BMPH01000001.1"/>
</dbReference>
<feature type="compositionally biased region" description="Basic and acidic residues" evidence="1">
    <location>
        <begin position="202"/>
        <end position="216"/>
    </location>
</feature>
<feature type="transmembrane region" description="Helical" evidence="2">
    <location>
        <begin position="50"/>
        <end position="71"/>
    </location>
</feature>
<evidence type="ECO:0000313" key="3">
    <source>
        <dbReference type="EMBL" id="MBP2400113.1"/>
    </source>
</evidence>
<keyword evidence="3" id="KW-0131">Cell cycle</keyword>
<proteinExistence type="predicted"/>
<evidence type="ECO:0000256" key="2">
    <source>
        <dbReference type="SAM" id="Phobius"/>
    </source>
</evidence>
<feature type="region of interest" description="Disordered" evidence="1">
    <location>
        <begin position="142"/>
        <end position="239"/>
    </location>
</feature>
<keyword evidence="4" id="KW-1185">Reference proteome</keyword>
<accession>A0ABS4XUD4</accession>
<evidence type="ECO:0000256" key="1">
    <source>
        <dbReference type="SAM" id="MobiDB-lite"/>
    </source>
</evidence>
<comment type="caution">
    <text evidence="3">The sequence shown here is derived from an EMBL/GenBank/DDBJ whole genome shotgun (WGS) entry which is preliminary data.</text>
</comment>
<dbReference type="Proteomes" id="UP001195422">
    <property type="component" value="Unassembled WGS sequence"/>
</dbReference>
<keyword evidence="2" id="KW-0812">Transmembrane</keyword>
<reference evidence="3 4" key="1">
    <citation type="submission" date="2021-03" db="EMBL/GenBank/DDBJ databases">
        <title>Sequencing the genomes of 1000 actinobacteria strains.</title>
        <authorList>
            <person name="Klenk H.-P."/>
        </authorList>
    </citation>
    <scope>NUCLEOTIDE SEQUENCE [LARGE SCALE GENOMIC DNA]</scope>
    <source>
        <strain evidence="3 4">DSM 20168</strain>
    </source>
</reference>
<gene>
    <name evidence="3" type="ORF">JOF39_003194</name>
</gene>
<name>A0ABS4XUD4_GLUPR</name>